<protein>
    <submittedName>
        <fullName evidence="3">Kinesin motor domain-containing protein</fullName>
    </submittedName>
</protein>
<dbReference type="Proteomes" id="UP000268014">
    <property type="component" value="Unassembled WGS sequence"/>
</dbReference>
<sequence>MCLDTATNRRAFMKKVALMDMISEEYVYVDINADDVDPNALKEFQAKVVARMATWARHLHDVFYLYGLSLNDSLTLDPINGVSNATALSQSMERSFLGE</sequence>
<dbReference type="SUPFAM" id="SSF53822">
    <property type="entry name" value="Periplasmic binding protein-like I"/>
    <property type="match status" value="1"/>
</dbReference>
<reference evidence="1 2" key="2">
    <citation type="submission" date="2018-11" db="EMBL/GenBank/DDBJ databases">
        <authorList>
            <consortium name="Pathogen Informatics"/>
        </authorList>
    </citation>
    <scope>NUCLEOTIDE SEQUENCE [LARGE SCALE GENOMIC DNA]</scope>
    <source>
        <strain evidence="1 2">MHpl1</strain>
    </source>
</reference>
<name>A0A0N4WYC1_HAEPC</name>
<dbReference type="WBParaSite" id="HPLM_0001686701-mRNA-1">
    <property type="protein sequence ID" value="HPLM_0001686701-mRNA-1"/>
    <property type="gene ID" value="HPLM_0001686701"/>
</dbReference>
<dbReference type="InterPro" id="IPR028082">
    <property type="entry name" value="Peripla_BP_I"/>
</dbReference>
<proteinExistence type="predicted"/>
<dbReference type="AlphaFoldDB" id="A0A0N4WYC1"/>
<accession>A0A0N4WYC1</accession>
<organism evidence="3">
    <name type="scientific">Haemonchus placei</name>
    <name type="common">Barber's pole worm</name>
    <dbReference type="NCBI Taxonomy" id="6290"/>
    <lineage>
        <taxon>Eukaryota</taxon>
        <taxon>Metazoa</taxon>
        <taxon>Ecdysozoa</taxon>
        <taxon>Nematoda</taxon>
        <taxon>Chromadorea</taxon>
        <taxon>Rhabditida</taxon>
        <taxon>Rhabditina</taxon>
        <taxon>Rhabditomorpha</taxon>
        <taxon>Strongyloidea</taxon>
        <taxon>Trichostrongylidae</taxon>
        <taxon>Haemonchus</taxon>
    </lineage>
</organism>
<reference evidence="3" key="1">
    <citation type="submission" date="2017-02" db="UniProtKB">
        <authorList>
            <consortium name="WormBaseParasite"/>
        </authorList>
    </citation>
    <scope>IDENTIFICATION</scope>
</reference>
<evidence type="ECO:0000313" key="2">
    <source>
        <dbReference type="Proteomes" id="UP000268014"/>
    </source>
</evidence>
<evidence type="ECO:0000313" key="3">
    <source>
        <dbReference type="WBParaSite" id="HPLM_0001686701-mRNA-1"/>
    </source>
</evidence>
<keyword evidence="2" id="KW-1185">Reference proteome</keyword>
<dbReference type="EMBL" id="UZAF01019621">
    <property type="protein sequence ID" value="VDO62049.1"/>
    <property type="molecule type" value="Genomic_DNA"/>
</dbReference>
<gene>
    <name evidence="1" type="ORF">HPLM_LOCUS16859</name>
</gene>
<evidence type="ECO:0000313" key="1">
    <source>
        <dbReference type="EMBL" id="VDO62049.1"/>
    </source>
</evidence>